<dbReference type="Proteomes" id="UP001500034">
    <property type="component" value="Unassembled WGS sequence"/>
</dbReference>
<gene>
    <name evidence="2" type="ORF">GCM10022384_07820</name>
</gene>
<evidence type="ECO:0000313" key="3">
    <source>
        <dbReference type="Proteomes" id="UP001500034"/>
    </source>
</evidence>
<reference evidence="3" key="1">
    <citation type="journal article" date="2019" name="Int. J. Syst. Evol. Microbiol.">
        <title>The Global Catalogue of Microorganisms (GCM) 10K type strain sequencing project: providing services to taxonomists for standard genome sequencing and annotation.</title>
        <authorList>
            <consortium name="The Broad Institute Genomics Platform"/>
            <consortium name="The Broad Institute Genome Sequencing Center for Infectious Disease"/>
            <person name="Wu L."/>
            <person name="Ma J."/>
        </authorList>
    </citation>
    <scope>NUCLEOTIDE SEQUENCE [LARGE SCALE GENOMIC DNA]</scope>
    <source>
        <strain evidence="3">JCM 17027</strain>
    </source>
</reference>
<protein>
    <submittedName>
        <fullName evidence="2">Uncharacterized protein</fullName>
    </submittedName>
</protein>
<name>A0ABP7NZP1_9ACTN</name>
<accession>A0ABP7NZP1</accession>
<keyword evidence="1" id="KW-0812">Transmembrane</keyword>
<sequence>MTALDWLLWGSSIWAAILAFFLVDAPTLLANLLNRHHGGAR</sequence>
<proteinExistence type="predicted"/>
<keyword evidence="3" id="KW-1185">Reference proteome</keyword>
<dbReference type="EMBL" id="BAABCQ010000009">
    <property type="protein sequence ID" value="GAA3957198.1"/>
    <property type="molecule type" value="Genomic_DNA"/>
</dbReference>
<dbReference type="RefSeq" id="WP_345589189.1">
    <property type="nucleotide sequence ID" value="NZ_BAABCQ010000009.1"/>
</dbReference>
<keyword evidence="1" id="KW-1133">Transmembrane helix</keyword>
<keyword evidence="1" id="KW-0472">Membrane</keyword>
<evidence type="ECO:0000313" key="2">
    <source>
        <dbReference type="EMBL" id="GAA3957198.1"/>
    </source>
</evidence>
<comment type="caution">
    <text evidence="2">The sequence shown here is derived from an EMBL/GenBank/DDBJ whole genome shotgun (WGS) entry which is preliminary data.</text>
</comment>
<evidence type="ECO:0000256" key="1">
    <source>
        <dbReference type="SAM" id="Phobius"/>
    </source>
</evidence>
<feature type="transmembrane region" description="Helical" evidence="1">
    <location>
        <begin position="6"/>
        <end position="33"/>
    </location>
</feature>
<organism evidence="2 3">
    <name type="scientific">Streptomyces marokkonensis</name>
    <dbReference type="NCBI Taxonomy" id="324855"/>
    <lineage>
        <taxon>Bacteria</taxon>
        <taxon>Bacillati</taxon>
        <taxon>Actinomycetota</taxon>
        <taxon>Actinomycetes</taxon>
        <taxon>Kitasatosporales</taxon>
        <taxon>Streptomycetaceae</taxon>
        <taxon>Streptomyces</taxon>
    </lineage>
</organism>